<evidence type="ECO:0000256" key="2">
    <source>
        <dbReference type="ARBA" id="ARBA00022679"/>
    </source>
</evidence>
<dbReference type="AlphaFoldDB" id="A0A679IQA8"/>
<dbReference type="KEGG" id="esg:EsVE80_16370"/>
<gene>
    <name evidence="5" type="ORF">EsVE80_16370</name>
</gene>
<evidence type="ECO:0000256" key="4">
    <source>
        <dbReference type="ARBA" id="ARBA00022777"/>
    </source>
</evidence>
<dbReference type="RefSeq" id="WP_173103312.1">
    <property type="nucleotide sequence ID" value="NZ_AP022822.1"/>
</dbReference>
<evidence type="ECO:0000256" key="1">
    <source>
        <dbReference type="ARBA" id="ARBA00022527"/>
    </source>
</evidence>
<reference evidence="5 6" key="1">
    <citation type="submission" date="2020-02" db="EMBL/GenBank/DDBJ databases">
        <title>Characterization of vanA genotype vancomycin-resistant Enterococcus saigonensis VE80.</title>
        <authorList>
            <person name="Harada T."/>
            <person name="Motooka D."/>
            <person name="Nakamura S."/>
            <person name="Yamamoto Y."/>
            <person name="Kawahara R."/>
            <person name="Kawatsu K."/>
        </authorList>
    </citation>
    <scope>NUCLEOTIDE SEQUENCE [LARGE SCALE GENOMIC DNA]</scope>
    <source>
        <strain evidence="5 6">VE80</strain>
    </source>
</reference>
<keyword evidence="3" id="KW-0547">Nucleotide-binding</keyword>
<dbReference type="PANTHER" id="PTHR31756:SF3">
    <property type="entry name" value="PYRUVATE, PHOSPHATE DIKINASE REGULATORY PROTEIN 1, CHLOROPLASTIC"/>
    <property type="match status" value="1"/>
</dbReference>
<dbReference type="Proteomes" id="UP000502998">
    <property type="component" value="Chromosome"/>
</dbReference>
<keyword evidence="2" id="KW-0808">Transferase</keyword>
<dbReference type="GO" id="GO:0005524">
    <property type="term" value="F:ATP binding"/>
    <property type="evidence" value="ECO:0007669"/>
    <property type="project" value="InterPro"/>
</dbReference>
<dbReference type="GO" id="GO:0004674">
    <property type="term" value="F:protein serine/threonine kinase activity"/>
    <property type="evidence" value="ECO:0007669"/>
    <property type="project" value="UniProtKB-KW"/>
</dbReference>
<evidence type="ECO:0000313" key="6">
    <source>
        <dbReference type="Proteomes" id="UP000502998"/>
    </source>
</evidence>
<dbReference type="EMBL" id="AP022822">
    <property type="protein sequence ID" value="BCA86114.1"/>
    <property type="molecule type" value="Genomic_DNA"/>
</dbReference>
<evidence type="ECO:0000256" key="3">
    <source>
        <dbReference type="ARBA" id="ARBA00022741"/>
    </source>
</evidence>
<protein>
    <submittedName>
        <fullName evidence="5">Putative pyruvate, phosphate dikinase regulatory protein</fullName>
    </submittedName>
</protein>
<evidence type="ECO:0000313" key="5">
    <source>
        <dbReference type="EMBL" id="BCA86114.1"/>
    </source>
</evidence>
<dbReference type="NCBIfam" id="NF003742">
    <property type="entry name" value="PRK05339.1"/>
    <property type="match status" value="1"/>
</dbReference>
<dbReference type="Pfam" id="PF03618">
    <property type="entry name" value="Kinase-PPPase"/>
    <property type="match status" value="1"/>
</dbReference>
<proteinExistence type="predicted"/>
<dbReference type="InterPro" id="IPR005177">
    <property type="entry name" value="Kinase-pyrophosphorylase"/>
</dbReference>
<keyword evidence="5" id="KW-0670">Pyruvate</keyword>
<keyword evidence="4" id="KW-0418">Kinase</keyword>
<sequence length="274" mass="31009">MDKLSIVVISDVSGDAAQVLANAAAGQFRGKMIDLKRYPLVRDKQTLREILLEAKEKNSAVLTTFIQDELAIEVKNFCKENKLQHQELLNSILHMFETLTDTLPINDPSSVSQLNDQYYYRMNAINFASRYDDGKDPKGFLKADLVILGPSRTSKTPLSMYLANQSIKVANLPLIPEVNLPTELNQVPKEKIIGLIADPEYIKKFRHSRLYALGLTNDSSYTDEKRIQNEMRYAKELYQKYGIQSFDVTNRSIEETAGLILETHPHLASLGSKL</sequence>
<accession>A0A679IQA8</accession>
<name>A0A679IQA8_9ENTE</name>
<organism evidence="5 6">
    <name type="scientific">Enterococcus saigonensis</name>
    <dbReference type="NCBI Taxonomy" id="1805431"/>
    <lineage>
        <taxon>Bacteria</taxon>
        <taxon>Bacillati</taxon>
        <taxon>Bacillota</taxon>
        <taxon>Bacilli</taxon>
        <taxon>Lactobacillales</taxon>
        <taxon>Enterococcaceae</taxon>
        <taxon>Enterococcus</taxon>
    </lineage>
</organism>
<keyword evidence="1" id="KW-0723">Serine/threonine-protein kinase</keyword>
<dbReference type="PANTHER" id="PTHR31756">
    <property type="entry name" value="PYRUVATE, PHOSPHATE DIKINASE REGULATORY PROTEIN 1, CHLOROPLASTIC"/>
    <property type="match status" value="1"/>
</dbReference>
<keyword evidence="6" id="KW-1185">Reference proteome</keyword>